<dbReference type="InterPro" id="IPR058634">
    <property type="entry name" value="AaeA-lik-b-barrel"/>
</dbReference>
<keyword evidence="3" id="KW-1133">Transmembrane helix</keyword>
<dbReference type="PANTHER" id="PTHR30386">
    <property type="entry name" value="MEMBRANE FUSION SUBUNIT OF EMRAB-TOLC MULTIDRUG EFFLUX PUMP"/>
    <property type="match status" value="1"/>
</dbReference>
<feature type="coiled-coil region" evidence="2">
    <location>
        <begin position="84"/>
        <end position="118"/>
    </location>
</feature>
<evidence type="ECO:0000256" key="3">
    <source>
        <dbReference type="SAM" id="Phobius"/>
    </source>
</evidence>
<name>A0ABU9JI61_9GAMM</name>
<feature type="domain" description="Multidrug resistance protein MdtA-like barrel-sandwich hybrid" evidence="4">
    <location>
        <begin position="47"/>
        <end position="240"/>
    </location>
</feature>
<keyword evidence="3" id="KW-0812">Transmembrane</keyword>
<reference evidence="6 7" key="1">
    <citation type="submission" date="2024-04" db="EMBL/GenBank/DDBJ databases">
        <title>Bacterial endophytes with biocontrol capabilities against important plant pathogens.</title>
        <authorList>
            <person name="Alayande K.A."/>
        </authorList>
    </citation>
    <scope>NUCLEOTIDE SEQUENCE [LARGE SCALE GENOMIC DNA]</scope>
    <source>
        <strain evidence="6 7">KV22</strain>
    </source>
</reference>
<organism evidence="6 7">
    <name type="scientific">Stenotrophomonas bentonitica</name>
    <dbReference type="NCBI Taxonomy" id="1450134"/>
    <lineage>
        <taxon>Bacteria</taxon>
        <taxon>Pseudomonadati</taxon>
        <taxon>Pseudomonadota</taxon>
        <taxon>Gammaproteobacteria</taxon>
        <taxon>Lysobacterales</taxon>
        <taxon>Lysobacteraceae</taxon>
        <taxon>Stenotrophomonas</taxon>
    </lineage>
</organism>
<evidence type="ECO:0000256" key="1">
    <source>
        <dbReference type="ARBA" id="ARBA00009477"/>
    </source>
</evidence>
<evidence type="ECO:0000259" key="4">
    <source>
        <dbReference type="Pfam" id="PF25917"/>
    </source>
</evidence>
<comment type="caution">
    <text evidence="6">The sequence shown here is derived from an EMBL/GenBank/DDBJ whole genome shotgun (WGS) entry which is preliminary data.</text>
</comment>
<evidence type="ECO:0000313" key="7">
    <source>
        <dbReference type="Proteomes" id="UP001455088"/>
    </source>
</evidence>
<dbReference type="Proteomes" id="UP001455088">
    <property type="component" value="Unassembled WGS sequence"/>
</dbReference>
<feature type="domain" description="p-hydroxybenzoic acid efflux pump subunit AaeA-like beta-barrel" evidence="5">
    <location>
        <begin position="246"/>
        <end position="333"/>
    </location>
</feature>
<sequence length="351" mass="37074">MSLHRNSVPFVIAAGLLLFAGGAWWLLRDGRHQTTNNAYVTADFTVVAPKIAGFVSEVRVADNQSVKAGDVLARIDDRDYQVALTAARADLANARAQLANAQAALAQQDSLIDQARATLDVSQSELTMAQADQHRYGALARDGAGTVQNAQQAQSRQAVASAHLHQGRAALLTARQRTGILTAGVQAAQAAVQRAEAAQARAELDLSHTELRAPIDGMVGRRAIRVGAYLTPGTAVLAVVPLQQAFVVANFQETQLTRMHAGQVVDLQVDMFPGQPLRGHIDSIAPATGVTFAAVAPENATGNFTKVVQRVPVKIVLDKDQPLLGQLRAGMSVEASVDLDSGHRGLEGEGA</sequence>
<dbReference type="Pfam" id="PF25917">
    <property type="entry name" value="BSH_RND"/>
    <property type="match status" value="1"/>
</dbReference>
<comment type="similarity">
    <text evidence="1">Belongs to the membrane fusion protein (MFP) (TC 8.A.1) family.</text>
</comment>
<dbReference type="InterPro" id="IPR050739">
    <property type="entry name" value="MFP"/>
</dbReference>
<protein>
    <submittedName>
        <fullName evidence="6">HlyD family secretion protein</fullName>
    </submittedName>
</protein>
<dbReference type="Gene3D" id="2.40.50.100">
    <property type="match status" value="1"/>
</dbReference>
<evidence type="ECO:0000313" key="6">
    <source>
        <dbReference type="EMBL" id="MEL3952514.1"/>
    </source>
</evidence>
<feature type="transmembrane region" description="Helical" evidence="3">
    <location>
        <begin position="7"/>
        <end position="27"/>
    </location>
</feature>
<dbReference type="Gene3D" id="2.40.30.170">
    <property type="match status" value="1"/>
</dbReference>
<dbReference type="EMBL" id="JBBYHY010000001">
    <property type="protein sequence ID" value="MEL3952514.1"/>
    <property type="molecule type" value="Genomic_DNA"/>
</dbReference>
<dbReference type="InterPro" id="IPR058625">
    <property type="entry name" value="MdtA-like_BSH"/>
</dbReference>
<gene>
    <name evidence="6" type="ORF">AAE039_02910</name>
</gene>
<keyword evidence="7" id="KW-1185">Reference proteome</keyword>
<evidence type="ECO:0000259" key="5">
    <source>
        <dbReference type="Pfam" id="PF25963"/>
    </source>
</evidence>
<proteinExistence type="inferred from homology"/>
<evidence type="ECO:0000256" key="2">
    <source>
        <dbReference type="SAM" id="Coils"/>
    </source>
</evidence>
<dbReference type="PANTHER" id="PTHR30386:SF24">
    <property type="entry name" value="MULTIDRUG RESISTANCE EFFLUX PUMP"/>
    <property type="match status" value="1"/>
</dbReference>
<dbReference type="SUPFAM" id="SSF111369">
    <property type="entry name" value="HlyD-like secretion proteins"/>
    <property type="match status" value="2"/>
</dbReference>
<keyword evidence="3" id="KW-0472">Membrane</keyword>
<accession>A0ABU9JI61</accession>
<dbReference type="Pfam" id="PF25963">
    <property type="entry name" value="Beta-barrel_AAEA"/>
    <property type="match status" value="1"/>
</dbReference>
<keyword evidence="2" id="KW-0175">Coiled coil</keyword>
<dbReference type="Gene3D" id="1.10.287.470">
    <property type="entry name" value="Helix hairpin bin"/>
    <property type="match status" value="1"/>
</dbReference>
<dbReference type="RefSeq" id="WP_102788233.1">
    <property type="nucleotide sequence ID" value="NZ_JBBYHY010000001.1"/>
</dbReference>